<dbReference type="PATRIC" id="fig|1502.177.peg.1220"/>
<evidence type="ECO:0000313" key="3">
    <source>
        <dbReference type="Proteomes" id="UP000070260"/>
    </source>
</evidence>
<dbReference type="EMBL" id="CP010994">
    <property type="protein sequence ID" value="AMN35328.1"/>
    <property type="molecule type" value="Genomic_DNA"/>
</dbReference>
<keyword evidence="1" id="KW-0175">Coiled coil</keyword>
<feature type="coiled-coil region" evidence="1">
    <location>
        <begin position="57"/>
        <end position="84"/>
    </location>
</feature>
<evidence type="ECO:0000256" key="1">
    <source>
        <dbReference type="SAM" id="Coils"/>
    </source>
</evidence>
<gene>
    <name evidence="2" type="ORF">JFP838_06040</name>
</gene>
<dbReference type="AlphaFoldDB" id="A0A127EHB5"/>
<organism evidence="2 3">
    <name type="scientific">Clostridium perfringens</name>
    <dbReference type="NCBI Taxonomy" id="1502"/>
    <lineage>
        <taxon>Bacteria</taxon>
        <taxon>Bacillati</taxon>
        <taxon>Bacillota</taxon>
        <taxon>Clostridia</taxon>
        <taxon>Eubacteriales</taxon>
        <taxon>Clostridiaceae</taxon>
        <taxon>Clostridium</taxon>
    </lineage>
</organism>
<proteinExistence type="predicted"/>
<name>A0A127EHB5_CLOPF</name>
<evidence type="ECO:0000313" key="2">
    <source>
        <dbReference type="EMBL" id="AMN35328.1"/>
    </source>
</evidence>
<sequence length="184" mass="20989">MKRNIKALMLGVLITILTLNLIACSSSSNKALDKGKELINEGQYEKAVVSLELALDQNSKNKEAKELKDMIENYLEASKSLEEGKIRKAEVKIQNVGEKYNDFPNFKQCVDALKKNIDEKSEYDKDIKSDMEKLEKFIENKNYSDAVLLTKSLDGRVRTKEQKENLEQIKLKLISVLSIESTKK</sequence>
<dbReference type="RefSeq" id="WP_061427330.1">
    <property type="nucleotide sequence ID" value="NZ_CABPRL010000001.1"/>
</dbReference>
<dbReference type="Proteomes" id="UP000070260">
    <property type="component" value="Chromosome"/>
</dbReference>
<accession>A0A127EHB5</accession>
<reference evidence="2 3" key="1">
    <citation type="journal article" date="2016" name="PLoS ONE">
        <title>Plasmid Characterization and Chromosome Analysis of Two netF+ Clostridium perfringens Isolates Associated with Foal and Canine Necrotizing Enteritis.</title>
        <authorList>
            <person name="Mehdizadeh Gohari I."/>
            <person name="Kropinski A.M."/>
            <person name="Weese S.J."/>
            <person name="Parreira V.R."/>
            <person name="Whitehead A.E."/>
            <person name="Boerlin P."/>
            <person name="Prescott J.F."/>
        </authorList>
    </citation>
    <scope>NUCLEOTIDE SEQUENCE [LARGE SCALE GENOMIC DNA]</scope>
    <source>
        <strain evidence="2 3">JP838</strain>
    </source>
</reference>
<protein>
    <submittedName>
        <fullName evidence="2">Uncharacterized protein</fullName>
    </submittedName>
</protein>